<proteinExistence type="predicted"/>
<evidence type="ECO:0000256" key="1">
    <source>
        <dbReference type="ARBA" id="ARBA00022490"/>
    </source>
</evidence>
<keyword evidence="7" id="KW-1185">Reference proteome</keyword>
<sequence>MTFFKALKGSFLRASSKQQQNSAVDGSNGHAVTEQHVASSSETAVEDYNSFKTIESDDDLIQWPMWFESIINGNQQMVDQYTLISRNGLDKDQERQQKGFKGRNFVYQDRKFISKYYWKGESSLIPKKRSSQIGSVVEPMQLDTVNGASSLNTSVSVPKLFVNDNPYDQRMLVGVVYWKNNCEGPPGCVHGGALASLFDDSMACCIRYFYNNNYDEKQTQPQQQQQLQLESNIIQDDNSSNSDGSSIPNSLNINNKFLNRLKNHESIPNSPREQLDTTNGNVNSKEADTSSCSSSSSSSSNYAVTVNLSVDYKKFVRLESFTHIETKIEKREGKKIFVSSVMKDQDGIIRAKATAIWIVVKMDN</sequence>
<dbReference type="FunCoup" id="A0A151Z6F3">
    <property type="interactions" value="74"/>
</dbReference>
<dbReference type="STRING" id="361077.A0A151Z6F3"/>
<keyword evidence="3" id="KW-0276">Fatty acid metabolism</keyword>
<feature type="compositionally biased region" description="Polar residues" evidence="5">
    <location>
        <begin position="266"/>
        <end position="284"/>
    </location>
</feature>
<dbReference type="SUPFAM" id="SSF54637">
    <property type="entry name" value="Thioesterase/thiol ester dehydrase-isomerase"/>
    <property type="match status" value="2"/>
</dbReference>
<dbReference type="InterPro" id="IPR029069">
    <property type="entry name" value="HotDog_dom_sf"/>
</dbReference>
<evidence type="ECO:0000256" key="3">
    <source>
        <dbReference type="ARBA" id="ARBA00022832"/>
    </source>
</evidence>
<dbReference type="Gene3D" id="3.10.129.10">
    <property type="entry name" value="Hotdog Thioesterase"/>
    <property type="match status" value="1"/>
</dbReference>
<evidence type="ECO:0000256" key="4">
    <source>
        <dbReference type="ARBA" id="ARBA00023098"/>
    </source>
</evidence>
<gene>
    <name evidence="6" type="ORF">DLAC_10035</name>
</gene>
<reference evidence="6 7" key="1">
    <citation type="submission" date="2015-12" db="EMBL/GenBank/DDBJ databases">
        <title>Dictyostelia acquired genes for synthesis and detection of signals that induce cell-type specialization by lateral gene transfer from prokaryotes.</title>
        <authorList>
            <person name="Gloeckner G."/>
            <person name="Schaap P."/>
        </authorList>
    </citation>
    <scope>NUCLEOTIDE SEQUENCE [LARGE SCALE GENOMIC DNA]</scope>
    <source>
        <strain evidence="6 7">TK</strain>
    </source>
</reference>
<organism evidence="6 7">
    <name type="scientific">Tieghemostelium lacteum</name>
    <name type="common">Slime mold</name>
    <name type="synonym">Dictyostelium lacteum</name>
    <dbReference type="NCBI Taxonomy" id="361077"/>
    <lineage>
        <taxon>Eukaryota</taxon>
        <taxon>Amoebozoa</taxon>
        <taxon>Evosea</taxon>
        <taxon>Eumycetozoa</taxon>
        <taxon>Dictyostelia</taxon>
        <taxon>Dictyosteliales</taxon>
        <taxon>Raperosteliaceae</taxon>
        <taxon>Tieghemostelium</taxon>
    </lineage>
</organism>
<keyword evidence="2" id="KW-0378">Hydrolase</keyword>
<dbReference type="OrthoDB" id="506431at2759"/>
<evidence type="ECO:0000256" key="2">
    <source>
        <dbReference type="ARBA" id="ARBA00022801"/>
    </source>
</evidence>
<keyword evidence="1" id="KW-0963">Cytoplasm</keyword>
<dbReference type="GO" id="GO:0016787">
    <property type="term" value="F:hydrolase activity"/>
    <property type="evidence" value="ECO:0007669"/>
    <property type="project" value="UniProtKB-KW"/>
</dbReference>
<name>A0A151Z6F3_TIELA</name>
<evidence type="ECO:0000313" key="7">
    <source>
        <dbReference type="Proteomes" id="UP000076078"/>
    </source>
</evidence>
<keyword evidence="4" id="KW-0443">Lipid metabolism</keyword>
<evidence type="ECO:0000256" key="5">
    <source>
        <dbReference type="SAM" id="MobiDB-lite"/>
    </source>
</evidence>
<feature type="compositionally biased region" description="Low complexity" evidence="5">
    <location>
        <begin position="290"/>
        <end position="300"/>
    </location>
</feature>
<dbReference type="AlphaFoldDB" id="A0A151Z6F3"/>
<protein>
    <recommendedName>
        <fullName evidence="8">Thioesterase domain-containing protein</fullName>
    </recommendedName>
</protein>
<dbReference type="GO" id="GO:0006631">
    <property type="term" value="P:fatty acid metabolic process"/>
    <property type="evidence" value="ECO:0007669"/>
    <property type="project" value="UniProtKB-KW"/>
</dbReference>
<dbReference type="InParanoid" id="A0A151Z6F3"/>
<evidence type="ECO:0000313" key="6">
    <source>
        <dbReference type="EMBL" id="KYQ89374.1"/>
    </source>
</evidence>
<accession>A0A151Z6F3</accession>
<feature type="region of interest" description="Disordered" evidence="5">
    <location>
        <begin position="18"/>
        <end position="41"/>
    </location>
</feature>
<dbReference type="InterPro" id="IPR052365">
    <property type="entry name" value="THEM4/THEM5_acyl-CoA_thioest"/>
</dbReference>
<dbReference type="PANTHER" id="PTHR12418">
    <property type="entry name" value="ACYL-COENZYME A THIOESTERASE THEM4"/>
    <property type="match status" value="1"/>
</dbReference>
<dbReference type="PANTHER" id="PTHR12418:SF19">
    <property type="entry name" value="ACYL-COENZYME A THIOESTERASE THEM4"/>
    <property type="match status" value="1"/>
</dbReference>
<dbReference type="EMBL" id="LODT01000041">
    <property type="protein sequence ID" value="KYQ89374.1"/>
    <property type="molecule type" value="Genomic_DNA"/>
</dbReference>
<comment type="caution">
    <text evidence="6">The sequence shown here is derived from an EMBL/GenBank/DDBJ whole genome shotgun (WGS) entry which is preliminary data.</text>
</comment>
<dbReference type="Proteomes" id="UP000076078">
    <property type="component" value="Unassembled WGS sequence"/>
</dbReference>
<evidence type="ECO:0008006" key="8">
    <source>
        <dbReference type="Google" id="ProtNLM"/>
    </source>
</evidence>
<feature type="region of interest" description="Disordered" evidence="5">
    <location>
        <begin position="264"/>
        <end position="300"/>
    </location>
</feature>